<dbReference type="EMBL" id="BALG01000224">
    <property type="protein sequence ID" value="GAC43574.1"/>
    <property type="molecule type" value="Genomic_DNA"/>
</dbReference>
<sequence>MRGLKYFGRCDAIWVVLVASYADAWIEIDTSILARQIGVVASYADAWIEMLQITLRWRGPPVASYADAWIEIHVSLPAEC</sequence>
<dbReference type="Proteomes" id="UP000029453">
    <property type="component" value="Unassembled WGS sequence"/>
</dbReference>
<evidence type="ECO:0000313" key="2">
    <source>
        <dbReference type="Proteomes" id="UP000029453"/>
    </source>
</evidence>
<proteinExistence type="predicted"/>
<reference evidence="1 2" key="1">
    <citation type="submission" date="2012-10" db="EMBL/GenBank/DDBJ databases">
        <title>Draft Genome Sequence of Paenibacillus popilliae ATCC 14706T.</title>
        <authorList>
            <person name="Iiyama K."/>
            <person name="Mori K."/>
            <person name="Mon H."/>
            <person name="Chieda Y."/>
            <person name="Lee J.M."/>
            <person name="Kusakabe T."/>
            <person name="Tashiro K."/>
            <person name="Asano S."/>
            <person name="Yasunaga-Aoki C."/>
            <person name="Shimizu S."/>
        </authorList>
    </citation>
    <scope>NUCLEOTIDE SEQUENCE [LARGE SCALE GENOMIC DNA]</scope>
    <source>
        <strain evidence="1 2">ATCC 14706</strain>
    </source>
</reference>
<comment type="caution">
    <text evidence="1">The sequence shown here is derived from an EMBL/GenBank/DDBJ whole genome shotgun (WGS) entry which is preliminary data.</text>
</comment>
<organism evidence="1 2">
    <name type="scientific">Paenibacillus popilliae ATCC 14706</name>
    <dbReference type="NCBI Taxonomy" id="1212764"/>
    <lineage>
        <taxon>Bacteria</taxon>
        <taxon>Bacillati</taxon>
        <taxon>Bacillota</taxon>
        <taxon>Bacilli</taxon>
        <taxon>Bacillales</taxon>
        <taxon>Paenibacillaceae</taxon>
        <taxon>Paenibacillus</taxon>
    </lineage>
</organism>
<accession>M9M3I0</accession>
<keyword evidence="2" id="KW-1185">Reference proteome</keyword>
<dbReference type="AlphaFoldDB" id="M9M3I0"/>
<name>M9M3I0_PAEPP</name>
<protein>
    <submittedName>
        <fullName evidence="1">Permease component II</fullName>
    </submittedName>
</protein>
<evidence type="ECO:0000313" key="1">
    <source>
        <dbReference type="EMBL" id="GAC43574.1"/>
    </source>
</evidence>
<gene>
    <name evidence="1" type="ORF">PPOP_2957</name>
</gene>